<evidence type="ECO:0000259" key="5">
    <source>
        <dbReference type="PROSITE" id="PS51192"/>
    </source>
</evidence>
<dbReference type="CDD" id="cd17917">
    <property type="entry name" value="DEXHc_RHA-like"/>
    <property type="match status" value="1"/>
</dbReference>
<dbReference type="Gene3D" id="1.20.120.1080">
    <property type="match status" value="1"/>
</dbReference>
<dbReference type="CDD" id="cd18791">
    <property type="entry name" value="SF2_C_RHA"/>
    <property type="match status" value="1"/>
</dbReference>
<dbReference type="Pfam" id="PF00270">
    <property type="entry name" value="DEAD"/>
    <property type="match status" value="1"/>
</dbReference>
<dbReference type="InterPro" id="IPR011709">
    <property type="entry name" value="DEAD-box_helicase_OB_fold"/>
</dbReference>
<dbReference type="GO" id="GO:0003723">
    <property type="term" value="F:RNA binding"/>
    <property type="evidence" value="ECO:0007669"/>
    <property type="project" value="TreeGrafter"/>
</dbReference>
<dbReference type="SUPFAM" id="SSF82708">
    <property type="entry name" value="R3H domain"/>
    <property type="match status" value="1"/>
</dbReference>
<proteinExistence type="predicted"/>
<dbReference type="Pfam" id="PF07717">
    <property type="entry name" value="OB_NTP_bind"/>
    <property type="match status" value="1"/>
</dbReference>
<dbReference type="SMART" id="SM00487">
    <property type="entry name" value="DEXDc"/>
    <property type="match status" value="1"/>
</dbReference>
<dbReference type="SMART" id="SM00847">
    <property type="entry name" value="HA2"/>
    <property type="match status" value="1"/>
</dbReference>
<dbReference type="InterPro" id="IPR036867">
    <property type="entry name" value="R3H_dom_sf"/>
</dbReference>
<dbReference type="InterPro" id="IPR001650">
    <property type="entry name" value="Helicase_C-like"/>
</dbReference>
<dbReference type="SUPFAM" id="SSF52540">
    <property type="entry name" value="P-loop containing nucleoside triphosphate hydrolases"/>
    <property type="match status" value="1"/>
</dbReference>
<dbReference type="InterPro" id="IPR001374">
    <property type="entry name" value="R3H_dom"/>
</dbReference>
<dbReference type="InterPro" id="IPR011545">
    <property type="entry name" value="DEAD/DEAH_box_helicase_dom"/>
</dbReference>
<dbReference type="Gene3D" id="3.30.1370.50">
    <property type="entry name" value="R3H-like domain"/>
    <property type="match status" value="1"/>
</dbReference>
<keyword evidence="1" id="KW-0547">Nucleotide-binding</keyword>
<evidence type="ECO:0000256" key="3">
    <source>
        <dbReference type="SAM" id="MobiDB-lite"/>
    </source>
</evidence>
<feature type="domain" description="R3H" evidence="4">
    <location>
        <begin position="61"/>
        <end position="127"/>
    </location>
</feature>
<dbReference type="PANTHER" id="PTHR18934">
    <property type="entry name" value="ATP-DEPENDENT RNA HELICASE"/>
    <property type="match status" value="1"/>
</dbReference>
<organism evidence="7 8">
    <name type="scientific">Drosophila erecta</name>
    <name type="common">Fruit fly</name>
    <dbReference type="NCBI Taxonomy" id="7220"/>
    <lineage>
        <taxon>Eukaryota</taxon>
        <taxon>Metazoa</taxon>
        <taxon>Ecdysozoa</taxon>
        <taxon>Arthropoda</taxon>
        <taxon>Hexapoda</taxon>
        <taxon>Insecta</taxon>
        <taxon>Pterygota</taxon>
        <taxon>Neoptera</taxon>
        <taxon>Endopterygota</taxon>
        <taxon>Diptera</taxon>
        <taxon>Brachycera</taxon>
        <taxon>Muscomorpha</taxon>
        <taxon>Ephydroidea</taxon>
        <taxon>Drosophilidae</taxon>
        <taxon>Drosophila</taxon>
        <taxon>Sophophora</taxon>
    </lineage>
</organism>
<dbReference type="SMART" id="SM00490">
    <property type="entry name" value="HELICc"/>
    <property type="match status" value="1"/>
</dbReference>
<gene>
    <name evidence="7" type="primary">Dere\GG18192</name>
    <name evidence="7" type="synonym">dere_GLEANR_3052</name>
    <name evidence="7" type="synonym">GG18192</name>
    <name evidence="7" type="ORF">Dere_GG18192</name>
</gene>
<accession>B3NWT1</accession>
<dbReference type="KEGG" id="der:6550154"/>
<dbReference type="Pfam" id="PF01424">
    <property type="entry name" value="R3H"/>
    <property type="match status" value="1"/>
</dbReference>
<protein>
    <submittedName>
        <fullName evidence="7">Uncharacterized protein</fullName>
    </submittedName>
</protein>
<dbReference type="PROSITE" id="PS51061">
    <property type="entry name" value="R3H"/>
    <property type="match status" value="1"/>
</dbReference>
<feature type="region of interest" description="Disordered" evidence="3">
    <location>
        <begin position="1"/>
        <end position="67"/>
    </location>
</feature>
<reference evidence="7 8" key="2">
    <citation type="journal article" date="2008" name="Bioinformatics">
        <title>Assembly reconciliation.</title>
        <authorList>
            <person name="Zimin A.V."/>
            <person name="Smith D.R."/>
            <person name="Sutton G."/>
            <person name="Yorke J.A."/>
        </authorList>
    </citation>
    <scope>NUCLEOTIDE SEQUENCE [LARGE SCALE GENOMIC DNA]</scope>
    <source>
        <strain evidence="7 8">TSC#14021-0224.01</strain>
    </source>
</reference>
<dbReference type="HOGENOM" id="CLU_001832_1_4_1"/>
<dbReference type="GO" id="GO:0004386">
    <property type="term" value="F:helicase activity"/>
    <property type="evidence" value="ECO:0007669"/>
    <property type="project" value="TreeGrafter"/>
</dbReference>
<dbReference type="eggNOG" id="KOG0920">
    <property type="taxonomic scope" value="Eukaryota"/>
</dbReference>
<dbReference type="OMA" id="YRCLGSM"/>
<dbReference type="EMBL" id="CH954180">
    <property type="protein sequence ID" value="EDV46478.1"/>
    <property type="molecule type" value="Genomic_DNA"/>
</dbReference>
<dbReference type="InterPro" id="IPR014001">
    <property type="entry name" value="Helicase_ATP-bd"/>
</dbReference>
<dbReference type="InterPro" id="IPR007502">
    <property type="entry name" value="Helicase-assoc_dom"/>
</dbReference>
<dbReference type="PROSITE" id="PS51192">
    <property type="entry name" value="HELICASE_ATP_BIND_1"/>
    <property type="match status" value="1"/>
</dbReference>
<evidence type="ECO:0000313" key="8">
    <source>
        <dbReference type="Proteomes" id="UP000008711"/>
    </source>
</evidence>
<sequence length="982" mass="110682">MADSEKAVNRGRRHGRKKAPTVPGQTGKPVLVVNGRETGGAKGTGKPKTGPGGDSKAAGGEKLRPEDEKWLRQLVSDFLQSRETEQQLPGLTKAQRSHVHRFAQARGIKTVSKGPENDRVLFISRPQSKSLQHNFLNNARLHICSTLVNVLDEMADDVERRLKMFPEGGRRNNQLHQDQRRPSNFGMVGQRLIPPPQSNWNRNIQHERQSLPIYKQRENILRVLQHEQVLIIKGATGSGKSTQLPQYILEWAAEHRAPVRIVVSQPRRIAAISVSERISKERGEAVGSTVGYQIRMNRQCSSQTVLTLTTSGCLLRVLAIDNESFFKNTTHLIIDEVHERDLDTDFLLLATKLELQKNPHLRLVLMSATMDLKALSNYFGGASVMDVEGRSFGVSIYHLEDILSNTGYMHPRMEHFMGKPTGEETPSELLAAYYGGRTIIDPDIDNDLIVSLLELLLRQGDTGAVIVYLPGYSDMTSLLDRLESSLPRNEIKIMLLHSQVDNNEQRKTFRVYPGVRLKIILSTNIGQTSITIPDLLYVIDTGRAKMKTYDPTTDASQLTSTWISQADAKQRAGRAGRLCHGNCYRLYDSYRLDRMDLYTVPEIMRRTLDEICLLTKVAAPDKKIENFLALALDPPQKDAVMQSCSRLKLLTMLDERDEITPLGRIIVELPVGLQFGKCLMYSIYLRCLDSMLIIAAYHSVRDPYVLSTERGKKSGQQNSRIYFTGDRTSDSLAAIKLYEEFTSLKRMNIGDFCERHFVCRNAMEMFVSAVSTLRDTVYRIFRFNEVSARLASSFSKDTNMIRLALTAGLYPKLAYMDRENKNQLVAEGDPFVQVSRTSCLLGRRKQKKLASEWILFVEKTRLSDHMSSLEHTTLVSSLMVALVGGKQFITEPVPHESEVLLCLDSWIRLKCPADFGCQLHKVRMLMEREFAVLVETRKPSLMADFTGPETVQRLLNADVASTSLAEGKGVLDKGNCDTTTEF</sequence>
<dbReference type="OrthoDB" id="6103986at2759"/>
<dbReference type="Pfam" id="PF00271">
    <property type="entry name" value="Helicase_C"/>
    <property type="match status" value="1"/>
</dbReference>
<reference evidence="7 8" key="1">
    <citation type="journal article" date="2007" name="Nature">
        <title>Evolution of genes and genomes on the Drosophila phylogeny.</title>
        <authorList>
            <consortium name="Drosophila 12 Genomes Consortium"/>
            <person name="Clark A.G."/>
            <person name="Eisen M.B."/>
            <person name="Smith D.R."/>
            <person name="Bergman C.M."/>
            <person name="Oliver B."/>
            <person name="Markow T.A."/>
            <person name="Kaufman T.C."/>
            <person name="Kellis M."/>
            <person name="Gelbart W."/>
            <person name="Iyer V.N."/>
            <person name="Pollard D.A."/>
            <person name="Sackton T.B."/>
            <person name="Larracuente A.M."/>
            <person name="Singh N.D."/>
            <person name="Abad J.P."/>
            <person name="Abt D.N."/>
            <person name="Adryan B."/>
            <person name="Aguade M."/>
            <person name="Akashi H."/>
            <person name="Anderson W.W."/>
            <person name="Aquadro C.F."/>
            <person name="Ardell D.H."/>
            <person name="Arguello R."/>
            <person name="Artieri C.G."/>
            <person name="Barbash D.A."/>
            <person name="Barker D."/>
            <person name="Barsanti P."/>
            <person name="Batterham P."/>
            <person name="Batzoglou S."/>
            <person name="Begun D."/>
            <person name="Bhutkar A."/>
            <person name="Blanco E."/>
            <person name="Bosak S.A."/>
            <person name="Bradley R.K."/>
            <person name="Brand A.D."/>
            <person name="Brent M.R."/>
            <person name="Brooks A.N."/>
            <person name="Brown R.H."/>
            <person name="Butlin R.K."/>
            <person name="Caggese C."/>
            <person name="Calvi B.R."/>
            <person name="Bernardo de Carvalho A."/>
            <person name="Caspi A."/>
            <person name="Castrezana S."/>
            <person name="Celniker S.E."/>
            <person name="Chang J.L."/>
            <person name="Chapple C."/>
            <person name="Chatterji S."/>
            <person name="Chinwalla A."/>
            <person name="Civetta A."/>
            <person name="Clifton S.W."/>
            <person name="Comeron J.M."/>
            <person name="Costello J.C."/>
            <person name="Coyne J.A."/>
            <person name="Daub J."/>
            <person name="David R.G."/>
            <person name="Delcher A.L."/>
            <person name="Delehaunty K."/>
            <person name="Do C.B."/>
            <person name="Ebling H."/>
            <person name="Edwards K."/>
            <person name="Eickbush T."/>
            <person name="Evans J.D."/>
            <person name="Filipski A."/>
            <person name="Findeiss S."/>
            <person name="Freyhult E."/>
            <person name="Fulton L."/>
            <person name="Fulton R."/>
            <person name="Garcia A.C."/>
            <person name="Gardiner A."/>
            <person name="Garfield D.A."/>
            <person name="Garvin B.E."/>
            <person name="Gibson G."/>
            <person name="Gilbert D."/>
            <person name="Gnerre S."/>
            <person name="Godfrey J."/>
            <person name="Good R."/>
            <person name="Gotea V."/>
            <person name="Gravely B."/>
            <person name="Greenberg A.J."/>
            <person name="Griffiths-Jones S."/>
            <person name="Gross S."/>
            <person name="Guigo R."/>
            <person name="Gustafson E.A."/>
            <person name="Haerty W."/>
            <person name="Hahn M.W."/>
            <person name="Halligan D.L."/>
            <person name="Halpern A.L."/>
            <person name="Halter G.M."/>
            <person name="Han M.V."/>
            <person name="Heger A."/>
            <person name="Hillier L."/>
            <person name="Hinrichs A.S."/>
            <person name="Holmes I."/>
            <person name="Hoskins R.A."/>
            <person name="Hubisz M.J."/>
            <person name="Hultmark D."/>
            <person name="Huntley M.A."/>
            <person name="Jaffe D.B."/>
            <person name="Jagadeeshan S."/>
            <person name="Jeck W.R."/>
            <person name="Johnson J."/>
            <person name="Jones C.D."/>
            <person name="Jordan W.C."/>
            <person name="Karpen G.H."/>
            <person name="Kataoka E."/>
            <person name="Keightley P.D."/>
            <person name="Kheradpour P."/>
            <person name="Kirkness E.F."/>
            <person name="Koerich L.B."/>
            <person name="Kristiansen K."/>
            <person name="Kudrna D."/>
            <person name="Kulathinal R.J."/>
            <person name="Kumar S."/>
            <person name="Kwok R."/>
            <person name="Lander E."/>
            <person name="Langley C.H."/>
            <person name="Lapoint R."/>
            <person name="Lazzaro B.P."/>
            <person name="Lee S.J."/>
            <person name="Levesque L."/>
            <person name="Li R."/>
            <person name="Lin C.F."/>
            <person name="Lin M.F."/>
            <person name="Lindblad-Toh K."/>
            <person name="Llopart A."/>
            <person name="Long M."/>
            <person name="Low L."/>
            <person name="Lozovsky E."/>
            <person name="Lu J."/>
            <person name="Luo M."/>
            <person name="Machado C.A."/>
            <person name="Makalowski W."/>
            <person name="Marzo M."/>
            <person name="Matsuda M."/>
            <person name="Matzkin L."/>
            <person name="McAllister B."/>
            <person name="McBride C.S."/>
            <person name="McKernan B."/>
            <person name="McKernan K."/>
            <person name="Mendez-Lago M."/>
            <person name="Minx P."/>
            <person name="Mollenhauer M.U."/>
            <person name="Montooth K."/>
            <person name="Mount S.M."/>
            <person name="Mu X."/>
            <person name="Myers E."/>
            <person name="Negre B."/>
            <person name="Newfeld S."/>
            <person name="Nielsen R."/>
            <person name="Noor M.A."/>
            <person name="O'Grady P."/>
            <person name="Pachter L."/>
            <person name="Papaceit M."/>
            <person name="Parisi M.J."/>
            <person name="Parisi M."/>
            <person name="Parts L."/>
            <person name="Pedersen J.S."/>
            <person name="Pesole G."/>
            <person name="Phillippy A.M."/>
            <person name="Ponting C.P."/>
            <person name="Pop M."/>
            <person name="Porcelli D."/>
            <person name="Powell J.R."/>
            <person name="Prohaska S."/>
            <person name="Pruitt K."/>
            <person name="Puig M."/>
            <person name="Quesneville H."/>
            <person name="Ram K.R."/>
            <person name="Rand D."/>
            <person name="Rasmussen M.D."/>
            <person name="Reed L.K."/>
            <person name="Reenan R."/>
            <person name="Reily A."/>
            <person name="Remington K.A."/>
            <person name="Rieger T.T."/>
            <person name="Ritchie M.G."/>
            <person name="Robin C."/>
            <person name="Rogers Y.H."/>
            <person name="Rohde C."/>
            <person name="Rozas J."/>
            <person name="Rubenfield M.J."/>
            <person name="Ruiz A."/>
            <person name="Russo S."/>
            <person name="Salzberg S.L."/>
            <person name="Sanchez-Gracia A."/>
            <person name="Saranga D.J."/>
            <person name="Sato H."/>
            <person name="Schaeffer S.W."/>
            <person name="Schatz M.C."/>
            <person name="Schlenke T."/>
            <person name="Schwartz R."/>
            <person name="Segarra C."/>
            <person name="Singh R.S."/>
            <person name="Sirot L."/>
            <person name="Sirota M."/>
            <person name="Sisneros N.B."/>
            <person name="Smith C.D."/>
            <person name="Smith T.F."/>
            <person name="Spieth J."/>
            <person name="Stage D.E."/>
            <person name="Stark A."/>
            <person name="Stephan W."/>
            <person name="Strausberg R.L."/>
            <person name="Strempel S."/>
            <person name="Sturgill D."/>
            <person name="Sutton G."/>
            <person name="Sutton G.G."/>
            <person name="Tao W."/>
            <person name="Teichmann S."/>
            <person name="Tobari Y.N."/>
            <person name="Tomimura Y."/>
            <person name="Tsolas J.M."/>
            <person name="Valente V.L."/>
            <person name="Venter E."/>
            <person name="Venter J.C."/>
            <person name="Vicario S."/>
            <person name="Vieira F.G."/>
            <person name="Vilella A.J."/>
            <person name="Villasante A."/>
            <person name="Walenz B."/>
            <person name="Wang J."/>
            <person name="Wasserman M."/>
            <person name="Watts T."/>
            <person name="Wilson D."/>
            <person name="Wilson R.K."/>
            <person name="Wing R.A."/>
            <person name="Wolfner M.F."/>
            <person name="Wong A."/>
            <person name="Wong G.K."/>
            <person name="Wu C.I."/>
            <person name="Wu G."/>
            <person name="Yamamoto D."/>
            <person name="Yang H.P."/>
            <person name="Yang S.P."/>
            <person name="Yorke J.A."/>
            <person name="Yoshida K."/>
            <person name="Zdobnov E."/>
            <person name="Zhang P."/>
            <person name="Zhang Y."/>
            <person name="Zimin A.V."/>
            <person name="Baldwin J."/>
            <person name="Abdouelleil A."/>
            <person name="Abdulkadir J."/>
            <person name="Abebe A."/>
            <person name="Abera B."/>
            <person name="Abreu J."/>
            <person name="Acer S.C."/>
            <person name="Aftuck L."/>
            <person name="Alexander A."/>
            <person name="An P."/>
            <person name="Anderson E."/>
            <person name="Anderson S."/>
            <person name="Arachi H."/>
            <person name="Azer M."/>
            <person name="Bachantsang P."/>
            <person name="Barry A."/>
            <person name="Bayul T."/>
            <person name="Berlin A."/>
            <person name="Bessette D."/>
            <person name="Bloom T."/>
            <person name="Blye J."/>
            <person name="Boguslavskiy L."/>
            <person name="Bonnet C."/>
            <person name="Boukhgalter B."/>
            <person name="Bourzgui I."/>
            <person name="Brown A."/>
            <person name="Cahill P."/>
            <person name="Channer S."/>
            <person name="Cheshatsang Y."/>
            <person name="Chuda L."/>
            <person name="Citroen M."/>
            <person name="Collymore A."/>
            <person name="Cooke P."/>
            <person name="Costello M."/>
            <person name="D'Aco K."/>
            <person name="Daza R."/>
            <person name="De Haan G."/>
            <person name="DeGray S."/>
            <person name="DeMaso C."/>
            <person name="Dhargay N."/>
            <person name="Dooley K."/>
            <person name="Dooley E."/>
            <person name="Doricent M."/>
            <person name="Dorje P."/>
            <person name="Dorjee K."/>
            <person name="Dupes A."/>
            <person name="Elong R."/>
            <person name="Falk J."/>
            <person name="Farina A."/>
            <person name="Faro S."/>
            <person name="Ferguson D."/>
            <person name="Fisher S."/>
            <person name="Foley C.D."/>
            <person name="Franke A."/>
            <person name="Friedrich D."/>
            <person name="Gadbois L."/>
            <person name="Gearin G."/>
            <person name="Gearin C.R."/>
            <person name="Giannoukos G."/>
            <person name="Goode T."/>
            <person name="Graham J."/>
            <person name="Grandbois E."/>
            <person name="Grewal S."/>
            <person name="Gyaltsen K."/>
            <person name="Hafez N."/>
            <person name="Hagos B."/>
            <person name="Hall J."/>
            <person name="Henson C."/>
            <person name="Hollinger A."/>
            <person name="Honan T."/>
            <person name="Huard M.D."/>
            <person name="Hughes L."/>
            <person name="Hurhula B."/>
            <person name="Husby M.E."/>
            <person name="Kamat A."/>
            <person name="Kanga B."/>
            <person name="Kashin S."/>
            <person name="Khazanovich D."/>
            <person name="Kisner P."/>
            <person name="Lance K."/>
            <person name="Lara M."/>
            <person name="Lee W."/>
            <person name="Lennon N."/>
            <person name="Letendre F."/>
            <person name="LeVine R."/>
            <person name="Lipovsky A."/>
            <person name="Liu X."/>
            <person name="Liu J."/>
            <person name="Liu S."/>
            <person name="Lokyitsang T."/>
            <person name="Lokyitsang Y."/>
            <person name="Lubonja R."/>
            <person name="Lui A."/>
            <person name="MacDonald P."/>
            <person name="Magnisalis V."/>
            <person name="Maru K."/>
            <person name="Matthews C."/>
            <person name="McCusker W."/>
            <person name="McDonough S."/>
            <person name="Mehta T."/>
            <person name="Meldrim J."/>
            <person name="Meneus L."/>
            <person name="Mihai O."/>
            <person name="Mihalev A."/>
            <person name="Mihova T."/>
            <person name="Mittelman R."/>
            <person name="Mlenga V."/>
            <person name="Montmayeur A."/>
            <person name="Mulrain L."/>
            <person name="Navidi A."/>
            <person name="Naylor J."/>
            <person name="Negash T."/>
            <person name="Nguyen T."/>
            <person name="Nguyen N."/>
            <person name="Nicol R."/>
            <person name="Norbu C."/>
            <person name="Norbu N."/>
            <person name="Novod N."/>
            <person name="O'Neill B."/>
            <person name="Osman S."/>
            <person name="Markiewicz E."/>
            <person name="Oyono O.L."/>
            <person name="Patti C."/>
            <person name="Phunkhang P."/>
            <person name="Pierre F."/>
            <person name="Priest M."/>
            <person name="Raghuraman S."/>
            <person name="Rege F."/>
            <person name="Reyes R."/>
            <person name="Rise C."/>
            <person name="Rogov P."/>
            <person name="Ross K."/>
            <person name="Ryan E."/>
            <person name="Settipalli S."/>
            <person name="Shea T."/>
            <person name="Sherpa N."/>
            <person name="Shi L."/>
            <person name="Shih D."/>
            <person name="Sparrow T."/>
            <person name="Spaulding J."/>
            <person name="Stalker J."/>
            <person name="Stange-Thomann N."/>
            <person name="Stavropoulos S."/>
            <person name="Stone C."/>
            <person name="Strader C."/>
            <person name="Tesfaye S."/>
            <person name="Thomson T."/>
            <person name="Thoulutsang Y."/>
            <person name="Thoulutsang D."/>
            <person name="Topham K."/>
            <person name="Topping I."/>
            <person name="Tsamla T."/>
            <person name="Vassiliev H."/>
            <person name="Vo A."/>
            <person name="Wangchuk T."/>
            <person name="Wangdi T."/>
            <person name="Weiand M."/>
            <person name="Wilkinson J."/>
            <person name="Wilson A."/>
            <person name="Yadav S."/>
            <person name="Young G."/>
            <person name="Yu Q."/>
            <person name="Zembek L."/>
            <person name="Zhong D."/>
            <person name="Zimmer A."/>
            <person name="Zwirko Z."/>
            <person name="Jaffe D.B."/>
            <person name="Alvarez P."/>
            <person name="Brockman W."/>
            <person name="Butler J."/>
            <person name="Chin C."/>
            <person name="Gnerre S."/>
            <person name="Grabherr M."/>
            <person name="Kleber M."/>
            <person name="Mauceli E."/>
            <person name="MacCallum I."/>
        </authorList>
    </citation>
    <scope>NUCLEOTIDE SEQUENCE [LARGE SCALE GENOMIC DNA]</scope>
    <source>
        <strain evidence="7 8">TSC#14021-0224.01</strain>
    </source>
</reference>
<feature type="domain" description="Helicase C-terminal" evidence="6">
    <location>
        <begin position="451"/>
        <end position="619"/>
    </location>
</feature>
<dbReference type="Proteomes" id="UP000008711">
    <property type="component" value="Unassembled WGS sequence"/>
</dbReference>
<evidence type="ECO:0000256" key="2">
    <source>
        <dbReference type="ARBA" id="ARBA00022840"/>
    </source>
</evidence>
<keyword evidence="2" id="KW-0067">ATP-binding</keyword>
<dbReference type="AlphaFoldDB" id="B3NWT1"/>
<dbReference type="PhylomeDB" id="B3NWT1"/>
<name>B3NWT1_DROER</name>
<dbReference type="InterPro" id="IPR027417">
    <property type="entry name" value="P-loop_NTPase"/>
</dbReference>
<evidence type="ECO:0000313" key="7">
    <source>
        <dbReference type="EMBL" id="EDV46478.1"/>
    </source>
</evidence>
<dbReference type="GO" id="GO:0005524">
    <property type="term" value="F:ATP binding"/>
    <property type="evidence" value="ECO:0007669"/>
    <property type="project" value="UniProtKB-KW"/>
</dbReference>
<dbReference type="PANTHER" id="PTHR18934:SF213">
    <property type="entry name" value="3'-5' RNA HELICASE YTHDC2"/>
    <property type="match status" value="1"/>
</dbReference>
<feature type="compositionally biased region" description="Basic residues" evidence="3">
    <location>
        <begin position="9"/>
        <end position="19"/>
    </location>
</feature>
<dbReference type="SMART" id="SM00393">
    <property type="entry name" value="R3H"/>
    <property type="match status" value="1"/>
</dbReference>
<evidence type="ECO:0000256" key="1">
    <source>
        <dbReference type="ARBA" id="ARBA00022741"/>
    </source>
</evidence>
<evidence type="ECO:0000259" key="6">
    <source>
        <dbReference type="PROSITE" id="PS51194"/>
    </source>
</evidence>
<dbReference type="CDD" id="cd02325">
    <property type="entry name" value="R3H"/>
    <property type="match status" value="1"/>
</dbReference>
<feature type="domain" description="Helicase ATP-binding" evidence="5">
    <location>
        <begin position="221"/>
        <end position="388"/>
    </location>
</feature>
<keyword evidence="8" id="KW-1185">Reference proteome</keyword>
<dbReference type="PROSITE" id="PS51194">
    <property type="entry name" value="HELICASE_CTER"/>
    <property type="match status" value="1"/>
</dbReference>
<dbReference type="Pfam" id="PF21010">
    <property type="entry name" value="HA2_C"/>
    <property type="match status" value="1"/>
</dbReference>
<evidence type="ECO:0000259" key="4">
    <source>
        <dbReference type="PROSITE" id="PS51061"/>
    </source>
</evidence>
<dbReference type="Gene3D" id="3.40.50.300">
    <property type="entry name" value="P-loop containing nucleotide triphosphate hydrolases"/>
    <property type="match status" value="2"/>
</dbReference>